<dbReference type="Proteomes" id="UP001595952">
    <property type="component" value="Unassembled WGS sequence"/>
</dbReference>
<dbReference type="RefSeq" id="WP_380060295.1">
    <property type="nucleotide sequence ID" value="NZ_JBHSEI010000001.1"/>
</dbReference>
<evidence type="ECO:0000313" key="2">
    <source>
        <dbReference type="EMBL" id="MFC4637269.1"/>
    </source>
</evidence>
<reference evidence="3" key="1">
    <citation type="journal article" date="2019" name="Int. J. Syst. Evol. Microbiol.">
        <title>The Global Catalogue of Microorganisms (GCM) 10K type strain sequencing project: providing services to taxonomists for standard genome sequencing and annotation.</title>
        <authorList>
            <consortium name="The Broad Institute Genomics Platform"/>
            <consortium name="The Broad Institute Genome Sequencing Center for Infectious Disease"/>
            <person name="Wu L."/>
            <person name="Ma J."/>
        </authorList>
    </citation>
    <scope>NUCLEOTIDE SEQUENCE [LARGE SCALE GENOMIC DNA]</scope>
    <source>
        <strain evidence="3">CCUG 55995</strain>
    </source>
</reference>
<evidence type="ECO:0008006" key="4">
    <source>
        <dbReference type="Google" id="ProtNLM"/>
    </source>
</evidence>
<feature type="region of interest" description="Disordered" evidence="1">
    <location>
        <begin position="1"/>
        <end position="65"/>
    </location>
</feature>
<evidence type="ECO:0000256" key="1">
    <source>
        <dbReference type="SAM" id="MobiDB-lite"/>
    </source>
</evidence>
<feature type="compositionally biased region" description="Basic and acidic residues" evidence="1">
    <location>
        <begin position="24"/>
        <end position="34"/>
    </location>
</feature>
<proteinExistence type="predicted"/>
<organism evidence="2 3">
    <name type="scientific">Deinococcus hohokamensis</name>
    <dbReference type="NCBI Taxonomy" id="309883"/>
    <lineage>
        <taxon>Bacteria</taxon>
        <taxon>Thermotogati</taxon>
        <taxon>Deinococcota</taxon>
        <taxon>Deinococci</taxon>
        <taxon>Deinococcales</taxon>
        <taxon>Deinococcaceae</taxon>
        <taxon>Deinococcus</taxon>
    </lineage>
</organism>
<comment type="caution">
    <text evidence="2">The sequence shown here is derived from an EMBL/GenBank/DDBJ whole genome shotgun (WGS) entry which is preliminary data.</text>
</comment>
<keyword evidence="3" id="KW-1185">Reference proteome</keyword>
<protein>
    <recommendedName>
        <fullName evidence="4">MatE family transporter</fullName>
    </recommendedName>
</protein>
<sequence>MTGRRSDESTDRIPPQRSTDAEDLDHLPQRERGVVQDGPGTELNTEGDRLLSDSGDYQSDDRSDV</sequence>
<name>A0ABV9I507_9DEIO</name>
<feature type="compositionally biased region" description="Basic and acidic residues" evidence="1">
    <location>
        <begin position="1"/>
        <end position="11"/>
    </location>
</feature>
<gene>
    <name evidence="2" type="ORF">ACFO0D_02830</name>
</gene>
<evidence type="ECO:0000313" key="3">
    <source>
        <dbReference type="Proteomes" id="UP001595952"/>
    </source>
</evidence>
<dbReference type="EMBL" id="JBHSEI010000001">
    <property type="protein sequence ID" value="MFC4637269.1"/>
    <property type="molecule type" value="Genomic_DNA"/>
</dbReference>
<accession>A0ABV9I507</accession>